<sequence length="69" mass="8043">SNNIQGQIYTEFQNGLYKYTTGSYKQYARAREHLLQIQRNSGITEAFICAYQEGKRIPVKRALELTNQK</sequence>
<accession>X1HIM7</accession>
<reference evidence="1" key="1">
    <citation type="journal article" date="2014" name="Front. Microbiol.">
        <title>High frequency of phylogenetically diverse reductive dehalogenase-homologous genes in deep subseafloor sedimentary metagenomes.</title>
        <authorList>
            <person name="Kawai M."/>
            <person name="Futagami T."/>
            <person name="Toyoda A."/>
            <person name="Takaki Y."/>
            <person name="Nishi S."/>
            <person name="Hori S."/>
            <person name="Arai W."/>
            <person name="Tsubouchi T."/>
            <person name="Morono Y."/>
            <person name="Uchiyama I."/>
            <person name="Ito T."/>
            <person name="Fujiyama A."/>
            <person name="Inagaki F."/>
            <person name="Takami H."/>
        </authorList>
    </citation>
    <scope>NUCLEOTIDE SEQUENCE</scope>
    <source>
        <strain evidence="1">Expedition CK06-06</strain>
    </source>
</reference>
<name>X1HIM7_9ZZZZ</name>
<dbReference type="AlphaFoldDB" id="X1HIM7"/>
<organism evidence="1">
    <name type="scientific">marine sediment metagenome</name>
    <dbReference type="NCBI Taxonomy" id="412755"/>
    <lineage>
        <taxon>unclassified sequences</taxon>
        <taxon>metagenomes</taxon>
        <taxon>ecological metagenomes</taxon>
    </lineage>
</organism>
<dbReference type="EMBL" id="BARU01022168">
    <property type="protein sequence ID" value="GAH53684.1"/>
    <property type="molecule type" value="Genomic_DNA"/>
</dbReference>
<evidence type="ECO:0000313" key="1">
    <source>
        <dbReference type="EMBL" id="GAH53684.1"/>
    </source>
</evidence>
<feature type="non-terminal residue" evidence="1">
    <location>
        <position position="1"/>
    </location>
</feature>
<comment type="caution">
    <text evidence="1">The sequence shown here is derived from an EMBL/GenBank/DDBJ whole genome shotgun (WGS) entry which is preliminary data.</text>
</comment>
<protein>
    <submittedName>
        <fullName evidence="1">Uncharacterized protein</fullName>
    </submittedName>
</protein>
<gene>
    <name evidence="1" type="ORF">S03H2_36148</name>
</gene>
<proteinExistence type="predicted"/>